<dbReference type="GO" id="GO:0005886">
    <property type="term" value="C:plasma membrane"/>
    <property type="evidence" value="ECO:0007669"/>
    <property type="project" value="UniProtKB-SubCell"/>
</dbReference>
<dbReference type="InterPro" id="IPR005503">
    <property type="entry name" value="FliL"/>
</dbReference>
<evidence type="ECO:0000256" key="3">
    <source>
        <dbReference type="ARBA" id="ARBA00008281"/>
    </source>
</evidence>
<dbReference type="AlphaFoldDB" id="A0A1T4S1C7"/>
<evidence type="ECO:0000313" key="11">
    <source>
        <dbReference type="EMBL" id="SKA21738.1"/>
    </source>
</evidence>
<feature type="transmembrane region" description="Helical" evidence="10">
    <location>
        <begin position="12"/>
        <end position="34"/>
    </location>
</feature>
<dbReference type="PANTHER" id="PTHR35091:SF2">
    <property type="entry name" value="FLAGELLAR PROTEIN FLIL"/>
    <property type="match status" value="1"/>
</dbReference>
<dbReference type="OrthoDB" id="5616092at2"/>
<keyword evidence="11" id="KW-0282">Flagellum</keyword>
<dbReference type="Proteomes" id="UP000190061">
    <property type="component" value="Unassembled WGS sequence"/>
</dbReference>
<evidence type="ECO:0000313" key="12">
    <source>
        <dbReference type="Proteomes" id="UP000190061"/>
    </source>
</evidence>
<evidence type="ECO:0000256" key="2">
    <source>
        <dbReference type="ARBA" id="ARBA00004162"/>
    </source>
</evidence>
<evidence type="ECO:0000256" key="8">
    <source>
        <dbReference type="ARBA" id="ARBA00022989"/>
    </source>
</evidence>
<dbReference type="PANTHER" id="PTHR35091">
    <property type="entry name" value="FLAGELLAR PROTEIN FLIL"/>
    <property type="match status" value="1"/>
</dbReference>
<dbReference type="GO" id="GO:0009425">
    <property type="term" value="C:bacterial-type flagellum basal body"/>
    <property type="evidence" value="ECO:0007669"/>
    <property type="project" value="InterPro"/>
</dbReference>
<comment type="subcellular location">
    <subcellularLocation>
        <location evidence="10">Cell inner membrane</location>
    </subcellularLocation>
    <subcellularLocation>
        <location evidence="2">Cell membrane</location>
        <topology evidence="2">Single-pass membrane protein</topology>
    </subcellularLocation>
</comment>
<evidence type="ECO:0000256" key="7">
    <source>
        <dbReference type="ARBA" id="ARBA00022779"/>
    </source>
</evidence>
<keyword evidence="5 10" id="KW-0145">Chemotaxis</keyword>
<keyword evidence="11" id="KW-0966">Cell projection</keyword>
<keyword evidence="6 10" id="KW-0812">Transmembrane</keyword>
<organism evidence="11 12">
    <name type="scientific">Lysobacter spongiicola DSM 21749</name>
    <dbReference type="NCBI Taxonomy" id="1122188"/>
    <lineage>
        <taxon>Bacteria</taxon>
        <taxon>Pseudomonadati</taxon>
        <taxon>Pseudomonadota</taxon>
        <taxon>Gammaproteobacteria</taxon>
        <taxon>Lysobacterales</taxon>
        <taxon>Lysobacteraceae</taxon>
        <taxon>Novilysobacter</taxon>
    </lineage>
</organism>
<comment type="similarity">
    <text evidence="3 10">Belongs to the FliL family.</text>
</comment>
<proteinExistence type="inferred from homology"/>
<keyword evidence="8 10" id="KW-1133">Transmembrane helix</keyword>
<keyword evidence="11" id="KW-0969">Cilium</keyword>
<gene>
    <name evidence="11" type="ORF">SAMN02745674_02498</name>
</gene>
<dbReference type="RefSeq" id="WP_143814306.1">
    <property type="nucleotide sequence ID" value="NZ_FUXP01000012.1"/>
</dbReference>
<protein>
    <recommendedName>
        <fullName evidence="10">Flagellar protein FliL</fullName>
    </recommendedName>
</protein>
<keyword evidence="10" id="KW-0997">Cell inner membrane</keyword>
<evidence type="ECO:0000256" key="5">
    <source>
        <dbReference type="ARBA" id="ARBA00022500"/>
    </source>
</evidence>
<reference evidence="11 12" key="1">
    <citation type="submission" date="2017-02" db="EMBL/GenBank/DDBJ databases">
        <authorList>
            <person name="Peterson S.W."/>
        </authorList>
    </citation>
    <scope>NUCLEOTIDE SEQUENCE [LARGE SCALE GENOMIC DNA]</scope>
    <source>
        <strain evidence="11 12">DSM 21749</strain>
    </source>
</reference>
<accession>A0A1T4S1C7</accession>
<evidence type="ECO:0000256" key="1">
    <source>
        <dbReference type="ARBA" id="ARBA00002254"/>
    </source>
</evidence>
<dbReference type="EMBL" id="FUXP01000012">
    <property type="protein sequence ID" value="SKA21738.1"/>
    <property type="molecule type" value="Genomic_DNA"/>
</dbReference>
<dbReference type="Pfam" id="PF03748">
    <property type="entry name" value="FliL"/>
    <property type="match status" value="1"/>
</dbReference>
<evidence type="ECO:0000256" key="10">
    <source>
        <dbReference type="RuleBase" id="RU364125"/>
    </source>
</evidence>
<evidence type="ECO:0000256" key="6">
    <source>
        <dbReference type="ARBA" id="ARBA00022692"/>
    </source>
</evidence>
<keyword evidence="12" id="KW-1185">Reference proteome</keyword>
<dbReference type="GO" id="GO:0071978">
    <property type="term" value="P:bacterial-type flagellum-dependent swarming motility"/>
    <property type="evidence" value="ECO:0007669"/>
    <property type="project" value="TreeGrafter"/>
</dbReference>
<evidence type="ECO:0000256" key="4">
    <source>
        <dbReference type="ARBA" id="ARBA00022475"/>
    </source>
</evidence>
<sequence>MSTEPTAKSGSKLPWIIVIVLLLALAGGGGWFWYSSRQAPPPADDAASAEAPAGTRNPAMYFPLDPAFVVNLSDVDSVRYLQADVQLMTRDMPTSEAIELHAPAIRNRLLLLFGQYSADQLTQRSAKERLQEKAREEVQALLKAEGAPSAVEAVYFTSFVTQ</sequence>
<evidence type="ECO:0000256" key="9">
    <source>
        <dbReference type="ARBA" id="ARBA00023136"/>
    </source>
</evidence>
<keyword evidence="7 10" id="KW-0283">Flagellar rotation</keyword>
<keyword evidence="9 10" id="KW-0472">Membrane</keyword>
<dbReference type="STRING" id="1122188.SAMN02745674_02498"/>
<keyword evidence="4" id="KW-1003">Cell membrane</keyword>
<comment type="function">
    <text evidence="1 10">Controls the rotational direction of flagella during chemotaxis.</text>
</comment>
<name>A0A1T4S1C7_9GAMM</name>
<dbReference type="GO" id="GO:0006935">
    <property type="term" value="P:chemotaxis"/>
    <property type="evidence" value="ECO:0007669"/>
    <property type="project" value="UniProtKB-KW"/>
</dbReference>